<keyword evidence="3 6" id="KW-1133">Transmembrane helix</keyword>
<dbReference type="PANTHER" id="PTHR33048">
    <property type="entry name" value="PTH11-LIKE INTEGRAL MEMBRANE PROTEIN (AFU_ORTHOLOGUE AFUA_5G11245)"/>
    <property type="match status" value="1"/>
</dbReference>
<evidence type="ECO:0000313" key="9">
    <source>
        <dbReference type="Proteomes" id="UP001446871"/>
    </source>
</evidence>
<evidence type="ECO:0000256" key="2">
    <source>
        <dbReference type="ARBA" id="ARBA00022692"/>
    </source>
</evidence>
<organism evidence="8 9">
    <name type="scientific">Apiospora saccharicola</name>
    <dbReference type="NCBI Taxonomy" id="335842"/>
    <lineage>
        <taxon>Eukaryota</taxon>
        <taxon>Fungi</taxon>
        <taxon>Dikarya</taxon>
        <taxon>Ascomycota</taxon>
        <taxon>Pezizomycotina</taxon>
        <taxon>Sordariomycetes</taxon>
        <taxon>Xylariomycetidae</taxon>
        <taxon>Amphisphaeriales</taxon>
        <taxon>Apiosporaceae</taxon>
        <taxon>Apiospora</taxon>
    </lineage>
</organism>
<protein>
    <recommendedName>
        <fullName evidence="7">Rhodopsin domain-containing protein</fullName>
    </recommendedName>
</protein>
<dbReference type="InterPro" id="IPR052337">
    <property type="entry name" value="SAT4-like"/>
</dbReference>
<comment type="subcellular location">
    <subcellularLocation>
        <location evidence="1">Membrane</location>
        <topology evidence="1">Multi-pass membrane protein</topology>
    </subcellularLocation>
</comment>
<feature type="transmembrane region" description="Helical" evidence="6">
    <location>
        <begin position="207"/>
        <end position="231"/>
    </location>
</feature>
<sequence length="278" mass="30680">MEEQVPKLDNIVIRASWTFAALATFSFGLRLWCRLYRVGSLWWDDLVLGISVLVIILGAVFVTAMFHAGWSLNPVPHGIPVVWFLAAGSCGAVAAGLTKTAYVVTLLRLTNEVWTQRLLWISIASRNLVLWLGAISGWARICEEGPTWMLGTASTGGRYLPGSCWPERHVVRITFMSSVYSGVMDITLALCPWAVVRNLHMHKRHKIGISTSMSLGARAIGPLVMTIQSFMEKVPKDNPAYSLALRSILILGGPSVTVFAQVIPVLRAIFAKYDLKRT</sequence>
<reference evidence="8 9" key="1">
    <citation type="submission" date="2023-01" db="EMBL/GenBank/DDBJ databases">
        <title>Analysis of 21 Apiospora genomes using comparative genomics revels a genus with tremendous synthesis potential of carbohydrate active enzymes and secondary metabolites.</title>
        <authorList>
            <person name="Sorensen T."/>
        </authorList>
    </citation>
    <scope>NUCLEOTIDE SEQUENCE [LARGE SCALE GENOMIC DNA]</scope>
    <source>
        <strain evidence="8 9">CBS 83171</strain>
    </source>
</reference>
<keyword evidence="2 6" id="KW-0812">Transmembrane</keyword>
<gene>
    <name evidence="8" type="ORF">PG996_015038</name>
</gene>
<evidence type="ECO:0000313" key="8">
    <source>
        <dbReference type="EMBL" id="KAK8046974.1"/>
    </source>
</evidence>
<evidence type="ECO:0000256" key="5">
    <source>
        <dbReference type="ARBA" id="ARBA00038359"/>
    </source>
</evidence>
<accession>A0ABR1TK20</accession>
<feature type="transmembrane region" description="Helical" evidence="6">
    <location>
        <begin position="82"/>
        <end position="106"/>
    </location>
</feature>
<feature type="transmembrane region" description="Helical" evidence="6">
    <location>
        <begin position="243"/>
        <end position="270"/>
    </location>
</feature>
<feature type="transmembrane region" description="Helical" evidence="6">
    <location>
        <begin position="12"/>
        <end position="33"/>
    </location>
</feature>
<comment type="caution">
    <text evidence="8">The sequence shown here is derived from an EMBL/GenBank/DDBJ whole genome shotgun (WGS) entry which is preliminary data.</text>
</comment>
<feature type="domain" description="Rhodopsin" evidence="7">
    <location>
        <begin position="29"/>
        <end position="271"/>
    </location>
</feature>
<feature type="transmembrane region" description="Helical" evidence="6">
    <location>
        <begin position="45"/>
        <end position="70"/>
    </location>
</feature>
<comment type="similarity">
    <text evidence="5">Belongs to the SAT4 family.</text>
</comment>
<feature type="transmembrane region" description="Helical" evidence="6">
    <location>
        <begin position="118"/>
        <end position="139"/>
    </location>
</feature>
<proteinExistence type="inferred from homology"/>
<evidence type="ECO:0000256" key="3">
    <source>
        <dbReference type="ARBA" id="ARBA00022989"/>
    </source>
</evidence>
<dbReference type="EMBL" id="JAQQWM010000009">
    <property type="protein sequence ID" value="KAK8046974.1"/>
    <property type="molecule type" value="Genomic_DNA"/>
</dbReference>
<keyword evidence="9" id="KW-1185">Reference proteome</keyword>
<dbReference type="InterPro" id="IPR049326">
    <property type="entry name" value="Rhodopsin_dom_fungi"/>
</dbReference>
<name>A0ABR1TK20_9PEZI</name>
<feature type="transmembrane region" description="Helical" evidence="6">
    <location>
        <begin position="175"/>
        <end position="195"/>
    </location>
</feature>
<dbReference type="Pfam" id="PF20684">
    <property type="entry name" value="Fung_rhodopsin"/>
    <property type="match status" value="1"/>
</dbReference>
<evidence type="ECO:0000256" key="1">
    <source>
        <dbReference type="ARBA" id="ARBA00004141"/>
    </source>
</evidence>
<evidence type="ECO:0000256" key="6">
    <source>
        <dbReference type="SAM" id="Phobius"/>
    </source>
</evidence>
<evidence type="ECO:0000259" key="7">
    <source>
        <dbReference type="Pfam" id="PF20684"/>
    </source>
</evidence>
<dbReference type="Proteomes" id="UP001446871">
    <property type="component" value="Unassembled WGS sequence"/>
</dbReference>
<keyword evidence="4 6" id="KW-0472">Membrane</keyword>
<evidence type="ECO:0000256" key="4">
    <source>
        <dbReference type="ARBA" id="ARBA00023136"/>
    </source>
</evidence>
<dbReference type="PANTHER" id="PTHR33048:SF42">
    <property type="entry name" value="INTEGRAL MEMBRANE PROTEIN"/>
    <property type="match status" value="1"/>
</dbReference>